<dbReference type="PROSITE" id="PS51318">
    <property type="entry name" value="TAT"/>
    <property type="match status" value="1"/>
</dbReference>
<keyword evidence="4 13" id="KW-0479">Metal-binding</keyword>
<dbReference type="GO" id="GO:0030313">
    <property type="term" value="C:cell envelope"/>
    <property type="evidence" value="ECO:0007669"/>
    <property type="project" value="UniProtKB-SubCell"/>
</dbReference>
<dbReference type="GO" id="GO:0020037">
    <property type="term" value="F:heme binding"/>
    <property type="evidence" value="ECO:0007669"/>
    <property type="project" value="InterPro"/>
</dbReference>
<dbReference type="NCBIfam" id="TIGR01413">
    <property type="entry name" value="Dyp_perox_fam"/>
    <property type="match status" value="1"/>
</dbReference>
<dbReference type="Proteomes" id="UP000216867">
    <property type="component" value="Unassembled WGS sequence"/>
</dbReference>
<protein>
    <recommendedName>
        <fullName evidence="10 13">Deferrochelatase</fullName>
        <ecNumber evidence="13">1.11.1.-</ecNumber>
    </recommendedName>
    <alternativeName>
        <fullName evidence="11 13">Peroxidase EfeB</fullName>
    </alternativeName>
</protein>
<dbReference type="Proteomes" id="UP000386281">
    <property type="component" value="Unassembled WGS sequence"/>
</dbReference>
<evidence type="ECO:0000256" key="8">
    <source>
        <dbReference type="ARBA" id="ARBA00023239"/>
    </source>
</evidence>
<dbReference type="GO" id="GO:0004601">
    <property type="term" value="F:peroxidase activity"/>
    <property type="evidence" value="ECO:0007669"/>
    <property type="project" value="UniProtKB-KW"/>
</dbReference>
<dbReference type="AlphaFoldDB" id="A0A269ZGB0"/>
<reference evidence="17 19" key="2">
    <citation type="submission" date="2019-02" db="EMBL/GenBank/DDBJ databases">
        <authorList>
            <consortium name="Pathogen Informatics"/>
        </authorList>
    </citation>
    <scope>NUCLEOTIDE SEQUENCE [LARGE SCALE GENOMIC DNA]</scope>
    <source>
        <strain evidence="17 19">3012STDY7078520</strain>
    </source>
</reference>
<dbReference type="PANTHER" id="PTHR30521:SF4">
    <property type="entry name" value="DEFERROCHELATASE"/>
    <property type="match status" value="1"/>
</dbReference>
<evidence type="ECO:0000259" key="14">
    <source>
        <dbReference type="Pfam" id="PF04261"/>
    </source>
</evidence>
<dbReference type="InterPro" id="IPR006311">
    <property type="entry name" value="TAT_signal"/>
</dbReference>
<evidence type="ECO:0000256" key="1">
    <source>
        <dbReference type="ARBA" id="ARBA00004196"/>
    </source>
</evidence>
<comment type="subcellular location">
    <subcellularLocation>
        <location evidence="1">Cell envelope</location>
    </subcellularLocation>
</comment>
<keyword evidence="5" id="KW-0732">Signal</keyword>
<dbReference type="InterPro" id="IPR006313">
    <property type="entry name" value="EfeB/EfeN"/>
</dbReference>
<dbReference type="EC" id="1.11.1.-" evidence="13"/>
<dbReference type="Pfam" id="PF04261">
    <property type="entry name" value="Dyp_perox_N"/>
    <property type="match status" value="1"/>
</dbReference>
<feature type="domain" description="Dyp-type peroxidase C-terminal" evidence="15">
    <location>
        <begin position="224"/>
        <end position="404"/>
    </location>
</feature>
<dbReference type="NCBIfam" id="TIGR01412">
    <property type="entry name" value="tat_substr_1"/>
    <property type="match status" value="1"/>
</dbReference>
<keyword evidence="2 13" id="KW-0575">Peroxidase</keyword>
<dbReference type="GO" id="GO:0005829">
    <property type="term" value="C:cytosol"/>
    <property type="evidence" value="ECO:0007669"/>
    <property type="project" value="TreeGrafter"/>
</dbReference>
<dbReference type="EMBL" id="CAACXN010000014">
    <property type="protein sequence ID" value="VEW11932.1"/>
    <property type="molecule type" value="Genomic_DNA"/>
</dbReference>
<comment type="cofactor">
    <cofactor evidence="13">
        <name>heme b</name>
        <dbReference type="ChEBI" id="CHEBI:60344"/>
    </cofactor>
    <text evidence="13">Binds 1 heme b (iron(II)-protoporphyrin IX) group non-covalently per subunit.</text>
</comment>
<evidence type="ECO:0000313" key="16">
    <source>
        <dbReference type="EMBL" id="PAK96036.1"/>
    </source>
</evidence>
<keyword evidence="7 13" id="KW-0408">Iron</keyword>
<evidence type="ECO:0000313" key="18">
    <source>
        <dbReference type="Proteomes" id="UP000216867"/>
    </source>
</evidence>
<evidence type="ECO:0000256" key="7">
    <source>
        <dbReference type="ARBA" id="ARBA00023004"/>
    </source>
</evidence>
<evidence type="ECO:0000256" key="13">
    <source>
        <dbReference type="RuleBase" id="RU365017"/>
    </source>
</evidence>
<dbReference type="RefSeq" id="WP_095375867.1">
    <property type="nucleotide sequence ID" value="NZ_CAACXN010000014.1"/>
</dbReference>
<gene>
    <name evidence="17" type="primary">efeN_1</name>
    <name evidence="16" type="ORF">B8X04_07215</name>
    <name evidence="17" type="ORF">NCTC12391_01068</name>
</gene>
<dbReference type="InterPro" id="IPR011008">
    <property type="entry name" value="Dimeric_a/b-barrel"/>
</dbReference>
<dbReference type="GO" id="GO:0004325">
    <property type="term" value="F:ferrochelatase activity"/>
    <property type="evidence" value="ECO:0007669"/>
    <property type="project" value="UniProtKB-EC"/>
</dbReference>
<keyword evidence="8" id="KW-0456">Lyase</keyword>
<accession>A0A269ZGB0</accession>
<evidence type="ECO:0000259" key="15">
    <source>
        <dbReference type="Pfam" id="PF20628"/>
    </source>
</evidence>
<comment type="catalytic activity">
    <reaction evidence="12">
        <text>heme b + 2 H(+) = protoporphyrin IX + Fe(2+)</text>
        <dbReference type="Rhea" id="RHEA:22584"/>
        <dbReference type="ChEBI" id="CHEBI:15378"/>
        <dbReference type="ChEBI" id="CHEBI:29033"/>
        <dbReference type="ChEBI" id="CHEBI:57306"/>
        <dbReference type="ChEBI" id="CHEBI:60344"/>
        <dbReference type="EC" id="4.98.1.1"/>
    </reaction>
    <physiologicalReaction direction="left-to-right" evidence="12">
        <dbReference type="Rhea" id="RHEA:22585"/>
    </physiologicalReaction>
</comment>
<dbReference type="InterPro" id="IPR048327">
    <property type="entry name" value="Dyp_perox_N"/>
</dbReference>
<keyword evidence="3 13" id="KW-0349">Heme</keyword>
<evidence type="ECO:0000256" key="6">
    <source>
        <dbReference type="ARBA" id="ARBA00023002"/>
    </source>
</evidence>
<evidence type="ECO:0000256" key="3">
    <source>
        <dbReference type="ARBA" id="ARBA00022617"/>
    </source>
</evidence>
<dbReference type="Pfam" id="PF20628">
    <property type="entry name" value="Dyp_perox_C"/>
    <property type="match status" value="1"/>
</dbReference>
<evidence type="ECO:0000256" key="11">
    <source>
        <dbReference type="ARBA" id="ARBA00033775"/>
    </source>
</evidence>
<proteinExistence type="inferred from homology"/>
<dbReference type="GO" id="GO:0046872">
    <property type="term" value="F:metal ion binding"/>
    <property type="evidence" value="ECO:0007669"/>
    <property type="project" value="UniProtKB-KW"/>
</dbReference>
<evidence type="ECO:0000256" key="12">
    <source>
        <dbReference type="ARBA" id="ARBA00048856"/>
    </source>
</evidence>
<dbReference type="SUPFAM" id="SSF54909">
    <property type="entry name" value="Dimeric alpha+beta barrel"/>
    <property type="match status" value="1"/>
</dbReference>
<reference evidence="16 18" key="1">
    <citation type="submission" date="2017-04" db="EMBL/GenBank/DDBJ databases">
        <title>Kefir bacterial isolates.</title>
        <authorList>
            <person name="Kim Y."/>
            <person name="Blasche S."/>
            <person name="Patil K.R."/>
        </authorList>
    </citation>
    <scope>NUCLEOTIDE SEQUENCE [LARGE SCALE GENOMIC DNA]</scope>
    <source>
        <strain evidence="16 18">OG2</strain>
    </source>
</reference>
<evidence type="ECO:0000313" key="19">
    <source>
        <dbReference type="Proteomes" id="UP000386281"/>
    </source>
</evidence>
<evidence type="ECO:0000313" key="17">
    <source>
        <dbReference type="EMBL" id="VEW11932.1"/>
    </source>
</evidence>
<evidence type="ECO:0000256" key="10">
    <source>
        <dbReference type="ARBA" id="ARBA00033771"/>
    </source>
</evidence>
<dbReference type="EMBL" id="NCWY01000005">
    <property type="protein sequence ID" value="PAK96036.1"/>
    <property type="molecule type" value="Genomic_DNA"/>
</dbReference>
<organism evidence="16 18">
    <name type="scientific">Brevibacterium casei</name>
    <dbReference type="NCBI Taxonomy" id="33889"/>
    <lineage>
        <taxon>Bacteria</taxon>
        <taxon>Bacillati</taxon>
        <taxon>Actinomycetota</taxon>
        <taxon>Actinomycetes</taxon>
        <taxon>Micrococcales</taxon>
        <taxon>Brevibacteriaceae</taxon>
        <taxon>Brevibacterium</taxon>
    </lineage>
</organism>
<dbReference type="GO" id="GO:0033212">
    <property type="term" value="P:iron import into cell"/>
    <property type="evidence" value="ECO:0007669"/>
    <property type="project" value="InterPro"/>
</dbReference>
<name>A0A269ZGB0_9MICO</name>
<evidence type="ECO:0000256" key="5">
    <source>
        <dbReference type="ARBA" id="ARBA00022729"/>
    </source>
</evidence>
<evidence type="ECO:0000256" key="9">
    <source>
        <dbReference type="ARBA" id="ARBA00025737"/>
    </source>
</evidence>
<dbReference type="PANTHER" id="PTHR30521">
    <property type="entry name" value="DEFERROCHELATASE/PEROXIDASE"/>
    <property type="match status" value="1"/>
</dbReference>
<dbReference type="InterPro" id="IPR006314">
    <property type="entry name" value="Dyp_peroxidase"/>
</dbReference>
<dbReference type="InterPro" id="IPR048328">
    <property type="entry name" value="Dyp_perox_C"/>
</dbReference>
<keyword evidence="6 13" id="KW-0560">Oxidoreductase</keyword>
<comment type="function">
    <text evidence="13">Involved in the recovery of exogenous heme iron. Extracts iron from heme while preserving the protoporphyrin ring intact.</text>
</comment>
<feature type="domain" description="Dyp-type peroxidase N-terminal" evidence="14">
    <location>
        <begin position="52"/>
        <end position="212"/>
    </location>
</feature>
<sequence length="416" mass="44505">MTDRPGVSRRAMFGVGAGTLAAGAAAGFFAHDPIAEAVGAENDIVDFFGRHQAGIVTEAQDRMCFAAVNVLTDDRDELIDLLKQWTAAAANLSRGLPVVEDGVAGGSRFAPPMDTGEAQGLSAGHLTVTIGFGRSLFTDADGQDRFGIADRLPSGLIELPHFPGDRLDEARTGGDLCLQACADDPQVAVHAVRNLIRMGFGIVSTRWMQLGFGRTASTSPKQGTPRNLFGFKDGTANIRSDEEKALGEHVWVRDGSWMDDGCYLVARRIRMHIETWDRESLDGQEQIFGRTKMTGAPLSGGEEFTEPDFAMAGAGNLPIIPTSSHVHLAHPKQNGGTRILRRGYNYADGADAQGNLDAGLFFIAFVADPASDYVPMQNRLAKEDALSEYLLHTGSGLFAIPPGVNEGGWIGQTLFA</sequence>
<dbReference type="PROSITE" id="PS51404">
    <property type="entry name" value="DYP_PEROXIDASE"/>
    <property type="match status" value="1"/>
</dbReference>
<evidence type="ECO:0000256" key="4">
    <source>
        <dbReference type="ARBA" id="ARBA00022723"/>
    </source>
</evidence>
<evidence type="ECO:0000256" key="2">
    <source>
        <dbReference type="ARBA" id="ARBA00022559"/>
    </source>
</evidence>
<comment type="similarity">
    <text evidence="9 13">Belongs to the DyP-type peroxidase family.</text>
</comment>